<dbReference type="EMBL" id="AYLO01000020">
    <property type="protein sequence ID" value="ESS73474.1"/>
    <property type="molecule type" value="Genomic_DNA"/>
</dbReference>
<dbReference type="InterPro" id="IPR001763">
    <property type="entry name" value="Rhodanese-like_dom"/>
</dbReference>
<dbReference type="PROSITE" id="PS50206">
    <property type="entry name" value="RHODANESE_3"/>
    <property type="match status" value="1"/>
</dbReference>
<dbReference type="CDD" id="cd00158">
    <property type="entry name" value="RHOD"/>
    <property type="match status" value="1"/>
</dbReference>
<dbReference type="eggNOG" id="COG0607">
    <property type="taxonomic scope" value="Bacteria"/>
</dbReference>
<dbReference type="STRING" id="1116472.MGMO_20c00290"/>
<dbReference type="PANTHER" id="PTHR43031:SF16">
    <property type="entry name" value="OXIDOREDUCTASE"/>
    <property type="match status" value="1"/>
</dbReference>
<keyword evidence="3" id="KW-1185">Reference proteome</keyword>
<dbReference type="SUPFAM" id="SSF52821">
    <property type="entry name" value="Rhodanese/Cell cycle control phosphatase"/>
    <property type="match status" value="1"/>
</dbReference>
<dbReference type="AlphaFoldDB" id="V5C068"/>
<comment type="caution">
    <text evidence="2">The sequence shown here is derived from an EMBL/GenBank/DDBJ whole genome shotgun (WGS) entry which is preliminary data.</text>
</comment>
<evidence type="ECO:0000313" key="2">
    <source>
        <dbReference type="EMBL" id="ESS73474.1"/>
    </source>
</evidence>
<dbReference type="Gene3D" id="3.40.250.10">
    <property type="entry name" value="Rhodanese-like domain"/>
    <property type="match status" value="1"/>
</dbReference>
<dbReference type="RefSeq" id="WP_023493586.1">
    <property type="nucleotide sequence ID" value="NZ_AYLO01000020.1"/>
</dbReference>
<dbReference type="PANTHER" id="PTHR43031">
    <property type="entry name" value="FAD-DEPENDENT OXIDOREDUCTASE"/>
    <property type="match status" value="1"/>
</dbReference>
<feature type="domain" description="Rhodanese" evidence="1">
    <location>
        <begin position="38"/>
        <end position="126"/>
    </location>
</feature>
<proteinExistence type="predicted"/>
<sequence>MKNIFLYIACIFLVTGCMFQRPEYLTVITPAELNRILQNDDIFLVDVHTPEQRHIKGTDLFVPYNEIEKYKDKFPADKDTPIYLYCEGGPMGNAAAKSLHELGYRNLINLEGGTSAWKKSGFYVGP</sequence>
<dbReference type="SMART" id="SM00450">
    <property type="entry name" value="RHOD"/>
    <property type="match status" value="1"/>
</dbReference>
<dbReference type="PROSITE" id="PS51257">
    <property type="entry name" value="PROKAR_LIPOPROTEIN"/>
    <property type="match status" value="1"/>
</dbReference>
<accession>V5C068</accession>
<evidence type="ECO:0000259" key="1">
    <source>
        <dbReference type="PROSITE" id="PS50206"/>
    </source>
</evidence>
<dbReference type="Pfam" id="PF00581">
    <property type="entry name" value="Rhodanese"/>
    <property type="match status" value="1"/>
</dbReference>
<dbReference type="InterPro" id="IPR036873">
    <property type="entry name" value="Rhodanese-like_dom_sf"/>
</dbReference>
<organism evidence="2 3">
    <name type="scientific">Methyloglobulus morosus KoM1</name>
    <dbReference type="NCBI Taxonomy" id="1116472"/>
    <lineage>
        <taxon>Bacteria</taxon>
        <taxon>Pseudomonadati</taxon>
        <taxon>Pseudomonadota</taxon>
        <taxon>Gammaproteobacteria</taxon>
        <taxon>Methylococcales</taxon>
        <taxon>Methylococcaceae</taxon>
        <taxon>Methyloglobulus</taxon>
    </lineage>
</organism>
<dbReference type="OrthoDB" id="9791096at2"/>
<name>V5C068_9GAMM</name>
<protein>
    <submittedName>
        <fullName evidence="2">Rhodanese-like protein</fullName>
    </submittedName>
</protein>
<gene>
    <name evidence="2" type="ORF">MGMO_20c00290</name>
</gene>
<reference evidence="2 3" key="1">
    <citation type="journal article" date="2013" name="Genome Announc.">
        <title>Draft Genome Sequence of the Methanotrophic Gammaproteobacterium Methyloglobulus morosus DSM 22980 Strain KoM1.</title>
        <authorList>
            <person name="Poehlein A."/>
            <person name="Deutzmann J.S."/>
            <person name="Daniel R."/>
            <person name="Simeonova D.D."/>
        </authorList>
    </citation>
    <scope>NUCLEOTIDE SEQUENCE [LARGE SCALE GENOMIC DNA]</scope>
    <source>
        <strain evidence="2 3">KoM1</strain>
    </source>
</reference>
<dbReference type="InterPro" id="IPR050229">
    <property type="entry name" value="GlpE_sulfurtransferase"/>
</dbReference>
<dbReference type="PATRIC" id="fig|1116472.3.peg.697"/>
<dbReference type="Proteomes" id="UP000017842">
    <property type="component" value="Unassembled WGS sequence"/>
</dbReference>
<evidence type="ECO:0000313" key="3">
    <source>
        <dbReference type="Proteomes" id="UP000017842"/>
    </source>
</evidence>